<dbReference type="RefSeq" id="WP_118677293.1">
    <property type="nucleotide sequence ID" value="NZ_JACRSX010000007.1"/>
</dbReference>
<evidence type="ECO:0000313" key="2">
    <source>
        <dbReference type="Proteomes" id="UP000606193"/>
    </source>
</evidence>
<evidence type="ECO:0008006" key="3">
    <source>
        <dbReference type="Google" id="ProtNLM"/>
    </source>
</evidence>
<dbReference type="Proteomes" id="UP000606193">
    <property type="component" value="Unassembled WGS sequence"/>
</dbReference>
<name>A0ABR7N194_9FIRM</name>
<accession>A0ABR7N194</accession>
<reference evidence="1 2" key="1">
    <citation type="submission" date="2020-08" db="EMBL/GenBank/DDBJ databases">
        <title>Genome public.</title>
        <authorList>
            <person name="Liu C."/>
            <person name="Sun Q."/>
        </authorList>
    </citation>
    <scope>NUCLEOTIDE SEQUENCE [LARGE SCALE GENOMIC DNA]</scope>
    <source>
        <strain evidence="1 2">NSJ-37</strain>
    </source>
</reference>
<organism evidence="1 2">
    <name type="scientific">Jutongia huaianensis</name>
    <dbReference type="NCBI Taxonomy" id="2763668"/>
    <lineage>
        <taxon>Bacteria</taxon>
        <taxon>Bacillati</taxon>
        <taxon>Bacillota</taxon>
        <taxon>Clostridia</taxon>
        <taxon>Lachnospirales</taxon>
        <taxon>Lachnospiraceae</taxon>
        <taxon>Jutongia</taxon>
    </lineage>
</organism>
<keyword evidence="2" id="KW-1185">Reference proteome</keyword>
<sequence length="193" mass="21426">MDTVSYSINHNVNYYMRNAYRGNTNAITDDYRGSQPKAKIISADARAVKRMAEKLNSLEYDSDHGLEVLQNAKAFVKTYNNLIESTEDNQDSRLTSLKKKMTKMIKNNKDDLASIGIELKGNGSLTLDEDKFGEARPAKIEEILSSKGNISVSLRSIANKIFRQSGKMAVYTSSAEKTAQDAEQSGKTVDLSL</sequence>
<evidence type="ECO:0000313" key="1">
    <source>
        <dbReference type="EMBL" id="MBC8562413.1"/>
    </source>
</evidence>
<proteinExistence type="predicted"/>
<gene>
    <name evidence="1" type="ORF">H8704_07190</name>
</gene>
<protein>
    <recommendedName>
        <fullName evidence="3">Flagellar hook-associated protein 2 C-terminal domain-containing protein</fullName>
    </recommendedName>
</protein>
<dbReference type="EMBL" id="JACRSX010000007">
    <property type="protein sequence ID" value="MBC8562413.1"/>
    <property type="molecule type" value="Genomic_DNA"/>
</dbReference>
<comment type="caution">
    <text evidence="1">The sequence shown here is derived from an EMBL/GenBank/DDBJ whole genome shotgun (WGS) entry which is preliminary data.</text>
</comment>